<evidence type="ECO:0000313" key="3">
    <source>
        <dbReference type="Proteomes" id="UP000319769"/>
    </source>
</evidence>
<name>A0A5N0UTX6_9PSEU</name>
<accession>A0A5N0UTX6</accession>
<keyword evidence="1" id="KW-0472">Membrane</keyword>
<reference evidence="2" key="1">
    <citation type="submission" date="2019-09" db="EMBL/GenBank/DDBJ databases">
        <authorList>
            <person name="Teo W.F.A."/>
            <person name="Duangmal K."/>
        </authorList>
    </citation>
    <scope>NUCLEOTIDE SEQUENCE [LARGE SCALE GENOMIC DNA]</scope>
    <source>
        <strain evidence="2">K81G1</strain>
    </source>
</reference>
<gene>
    <name evidence="2" type="ORF">FPZ12_031090</name>
</gene>
<evidence type="ECO:0000313" key="2">
    <source>
        <dbReference type="EMBL" id="KAA9154808.1"/>
    </source>
</evidence>
<dbReference type="OrthoDB" id="5198469at2"/>
<keyword evidence="1" id="KW-1133">Transmembrane helix</keyword>
<proteinExistence type="predicted"/>
<protein>
    <recommendedName>
        <fullName evidence="4">DUF4345 domain-containing protein</fullName>
    </recommendedName>
</protein>
<comment type="caution">
    <text evidence="2">The sequence shown here is derived from an EMBL/GenBank/DDBJ whole genome shotgun (WGS) entry which is preliminary data.</text>
</comment>
<feature type="transmembrane region" description="Helical" evidence="1">
    <location>
        <begin position="77"/>
        <end position="97"/>
    </location>
</feature>
<keyword evidence="3" id="KW-1185">Reference proteome</keyword>
<organism evidence="2 3">
    <name type="scientific">Amycolatopsis acidicola</name>
    <dbReference type="NCBI Taxonomy" id="2596893"/>
    <lineage>
        <taxon>Bacteria</taxon>
        <taxon>Bacillati</taxon>
        <taxon>Actinomycetota</taxon>
        <taxon>Actinomycetes</taxon>
        <taxon>Pseudonocardiales</taxon>
        <taxon>Pseudonocardiaceae</taxon>
        <taxon>Amycolatopsis</taxon>
    </lineage>
</organism>
<dbReference type="EMBL" id="VMNW02000062">
    <property type="protein sequence ID" value="KAA9154808.1"/>
    <property type="molecule type" value="Genomic_DNA"/>
</dbReference>
<dbReference type="RefSeq" id="WP_144755378.1">
    <property type="nucleotide sequence ID" value="NZ_VMNW02000062.1"/>
</dbReference>
<sequence length="138" mass="14651">MTALRGENLPRALLVLLGVLTMLPVLALADASVLETSYGVTDPEPMTLALLQHRGMLQLLLGAMIVWAAFHRPARVPAAIAAVLGKGTFLALILSDVDLRAEVPWYTVVFDALCIVVLTTVAIVDGRNRAARGLPQAG</sequence>
<feature type="transmembrane region" description="Helical" evidence="1">
    <location>
        <begin position="53"/>
        <end position="70"/>
    </location>
</feature>
<dbReference type="Proteomes" id="UP000319769">
    <property type="component" value="Unassembled WGS sequence"/>
</dbReference>
<evidence type="ECO:0008006" key="4">
    <source>
        <dbReference type="Google" id="ProtNLM"/>
    </source>
</evidence>
<keyword evidence="1" id="KW-0812">Transmembrane</keyword>
<dbReference type="AlphaFoldDB" id="A0A5N0UTX6"/>
<evidence type="ECO:0000256" key="1">
    <source>
        <dbReference type="SAM" id="Phobius"/>
    </source>
</evidence>
<feature type="transmembrane region" description="Helical" evidence="1">
    <location>
        <begin position="103"/>
        <end position="124"/>
    </location>
</feature>